<reference evidence="1 2" key="1">
    <citation type="journal article" date="2014" name="MBio">
        <title>The Ordospora colligata genome; evolution of extreme reduction in microsporidia and host-to-parasite horizontal gene transfer.</title>
        <authorList>
            <person name="Pombert J.-F."/>
            <person name="Haag K.L."/>
            <person name="Beidas S."/>
            <person name="Ebert D."/>
            <person name="Keeling P.J."/>
        </authorList>
    </citation>
    <scope>NUCLEOTIDE SEQUENCE [LARGE SCALE GENOMIC DNA]</scope>
    <source>
        <strain evidence="1 2">OC4</strain>
    </source>
</reference>
<dbReference type="InParanoid" id="A0A0B2UM04"/>
<dbReference type="HOGENOM" id="CLU_167709_0_0_1"/>
<dbReference type="EMBL" id="JOKQ01000003">
    <property type="protein sequence ID" value="KHN70102.1"/>
    <property type="molecule type" value="Genomic_DNA"/>
</dbReference>
<keyword evidence="2" id="KW-1185">Reference proteome</keyword>
<evidence type="ECO:0000313" key="2">
    <source>
        <dbReference type="Proteomes" id="UP000031056"/>
    </source>
</evidence>
<dbReference type="RefSeq" id="XP_014564144.1">
    <property type="nucleotide sequence ID" value="XM_014708658.1"/>
</dbReference>
<gene>
    <name evidence="1" type="ORF">M896_030890</name>
</gene>
<dbReference type="VEuPathDB" id="MicrosporidiaDB:M896_030890"/>
<name>A0A0B2UM04_9MICR</name>
<proteinExistence type="predicted"/>
<dbReference type="Proteomes" id="UP000031056">
    <property type="component" value="Unassembled WGS sequence"/>
</dbReference>
<evidence type="ECO:0000313" key="1">
    <source>
        <dbReference type="EMBL" id="KHN70102.1"/>
    </source>
</evidence>
<accession>A0A0B2UM04</accession>
<dbReference type="OrthoDB" id="2190000at2759"/>
<dbReference type="GeneID" id="26261373"/>
<comment type="caution">
    <text evidence="1">The sequence shown here is derived from an EMBL/GenBank/DDBJ whole genome shotgun (WGS) entry which is preliminary data.</text>
</comment>
<dbReference type="AlphaFoldDB" id="A0A0B2UM04"/>
<protein>
    <submittedName>
        <fullName evidence="1">Uncharacterized protein</fullName>
    </submittedName>
</protein>
<sequence length="115" mass="12382">MSRCDVALRIFEATGNSFVVGSISVLLSNALRREGLIEQPVRNGGEMAKQSMVYSLIGCGLNMLGISGYAKQLFAPFASSFVCGLRNGRRFGVKNAMSGLLGSFGYEMINKARGY</sequence>
<organism evidence="1 2">
    <name type="scientific">Ordospora colligata OC4</name>
    <dbReference type="NCBI Taxonomy" id="1354746"/>
    <lineage>
        <taxon>Eukaryota</taxon>
        <taxon>Fungi</taxon>
        <taxon>Fungi incertae sedis</taxon>
        <taxon>Microsporidia</taxon>
        <taxon>Ordosporidae</taxon>
        <taxon>Ordospora</taxon>
    </lineage>
</organism>